<dbReference type="EMBL" id="CAKOAT010345154">
    <property type="protein sequence ID" value="CAH8362930.1"/>
    <property type="molecule type" value="Genomic_DNA"/>
</dbReference>
<evidence type="ECO:0000313" key="2">
    <source>
        <dbReference type="Proteomes" id="UP001642260"/>
    </source>
</evidence>
<organism evidence="1 2">
    <name type="scientific">Eruca vesicaria subsp. sativa</name>
    <name type="common">Garden rocket</name>
    <name type="synonym">Eruca sativa</name>
    <dbReference type="NCBI Taxonomy" id="29727"/>
    <lineage>
        <taxon>Eukaryota</taxon>
        <taxon>Viridiplantae</taxon>
        <taxon>Streptophyta</taxon>
        <taxon>Embryophyta</taxon>
        <taxon>Tracheophyta</taxon>
        <taxon>Spermatophyta</taxon>
        <taxon>Magnoliopsida</taxon>
        <taxon>eudicotyledons</taxon>
        <taxon>Gunneridae</taxon>
        <taxon>Pentapetalae</taxon>
        <taxon>rosids</taxon>
        <taxon>malvids</taxon>
        <taxon>Brassicales</taxon>
        <taxon>Brassicaceae</taxon>
        <taxon>Brassiceae</taxon>
        <taxon>Eruca</taxon>
    </lineage>
</organism>
<name>A0ABC8L0E6_ERUVS</name>
<comment type="caution">
    <text evidence="1">The sequence shown here is derived from an EMBL/GenBank/DDBJ whole genome shotgun (WGS) entry which is preliminary data.</text>
</comment>
<sequence length="270" mass="30374">MLEEILRVNANTEYLRSFLHGSSHKELFKKNVPVVTYEDVKPYIERVANGEPSDVISGEPITHFFISSGTTGGKQKIFPVNNKHINGVVDGKVIPFLNTRAVSRTLSGLPVGPVITSFLVSENFKNWSSKRYTSPDEREEVVSIFVPYACALVQAIKFLETHWKELCTNIRSGHVSEWITDLGCRDSVSVILGVPNPELADQVERECCQRSWEGIIKRLWPNIKFIQSVVTGQMSHFIPVLEFYSNNLPLVSMSYNASETLLGINETTLK</sequence>
<dbReference type="AlphaFoldDB" id="A0ABC8L0E6"/>
<dbReference type="InterPro" id="IPR004993">
    <property type="entry name" value="GH3"/>
</dbReference>
<reference evidence="1 2" key="1">
    <citation type="submission" date="2022-03" db="EMBL/GenBank/DDBJ databases">
        <authorList>
            <person name="Macdonald S."/>
            <person name="Ahmed S."/>
            <person name="Newling K."/>
        </authorList>
    </citation>
    <scope>NUCLEOTIDE SEQUENCE [LARGE SCALE GENOMIC DNA]</scope>
</reference>
<evidence type="ECO:0000313" key="1">
    <source>
        <dbReference type="EMBL" id="CAH8362930.1"/>
    </source>
</evidence>
<dbReference type="PANTHER" id="PTHR31901:SF80">
    <property type="entry name" value="(RAPE) HYPOTHETICAL PROTEIN"/>
    <property type="match status" value="1"/>
</dbReference>
<proteinExistence type="predicted"/>
<protein>
    <submittedName>
        <fullName evidence="1">Uncharacterized protein</fullName>
    </submittedName>
</protein>
<dbReference type="Proteomes" id="UP001642260">
    <property type="component" value="Unassembled WGS sequence"/>
</dbReference>
<dbReference type="Pfam" id="PF03321">
    <property type="entry name" value="GH3"/>
    <property type="match status" value="1"/>
</dbReference>
<keyword evidence="2" id="KW-1185">Reference proteome</keyword>
<gene>
    <name evidence="1" type="ORF">ERUC_LOCUS28686</name>
</gene>
<dbReference type="PANTHER" id="PTHR31901">
    <property type="entry name" value="GH3 DOMAIN-CONTAINING PROTEIN"/>
    <property type="match status" value="1"/>
</dbReference>
<accession>A0ABC8L0E6</accession>